<evidence type="ECO:0000259" key="2">
    <source>
        <dbReference type="Pfam" id="PF12234"/>
    </source>
</evidence>
<dbReference type="GO" id="GO:0007035">
    <property type="term" value="P:vacuolar acidification"/>
    <property type="evidence" value="ECO:0007669"/>
    <property type="project" value="TreeGrafter"/>
</dbReference>
<feature type="repeat" description="WD" evidence="1">
    <location>
        <begin position="2478"/>
        <end position="2519"/>
    </location>
</feature>
<dbReference type="EMBL" id="JAAWWB010000003">
    <property type="protein sequence ID" value="KAG6786882.1"/>
    <property type="molecule type" value="Genomic_DNA"/>
</dbReference>
<gene>
    <name evidence="3" type="ORF">POTOM_008500</name>
</gene>
<dbReference type="GO" id="GO:0043291">
    <property type="term" value="C:RAVE complex"/>
    <property type="evidence" value="ECO:0007669"/>
    <property type="project" value="TreeGrafter"/>
</dbReference>
<protein>
    <recommendedName>
        <fullName evidence="2">RAVE complex protein Rav1 C-terminal domain-containing protein</fullName>
    </recommendedName>
</protein>
<evidence type="ECO:0000256" key="1">
    <source>
        <dbReference type="PROSITE-ProRule" id="PRU00221"/>
    </source>
</evidence>
<dbReference type="PANTHER" id="PTHR13950:SF9">
    <property type="entry name" value="RABCONNECTIN-3A"/>
    <property type="match status" value="1"/>
</dbReference>
<sequence length="2577" mass="283842">MPETSTASPTRASINPTEHLPLSLSRSDIIPPAPTRSASTIDWLPDFSGYSWVAYGASSLLVISHLPSPLSPEEAAIGPILQQVFELSGDDSSPVKSVSWSPVTPSIGELAAASDNCISVFSHDSASSKGSFCWSQNAMLVQSTKVGAITWTGSGDGIVSGGIDVVLWRRRNMSWEIAWKFKRDQPQNLVSATWSIEGPSATAAYPSKVDVKGSDQTSNCVLVCYGNGTSEYVKTELHHPQPVSKIQWRPSTGRQAQQDKKDLRRHFLLTCCLDGTLRLWTEVDSGKVRKSGKDNHDHKTVRKSFCIAAVIEINQVLKGTLGMDVFFSWATEIGGIYRIGEGISQTFSVEGNGHDRVGRCEWLIGFGPGRGITFWAIHCLDDISPIRFPRVTLWKTQELEDLEAGHLHGAGFANFNAWLLLDKVVILRNCLSGPPNICSLMHLSPCNFLVRSLFYCQTPSDIEDESFNKSKINKYSSCSSGGVLNGGHTGKILQVAMHPHIYEVELAVSLDSDGLLLFWIVSTISNCSLGPAKLIPGWKLSGKLATYDSCSKYTSLRWAPSTLGEDHVLLVGHAGGIDCFIVKISQICKEDIICHYIGTIPLTGHGPFEDGPTNIFAVPLPSSCNKTFRYNRFLLLAIWLKGFQPISWEVTLHSFDLSGRCCDCKFDDKNTPVLNFENTFADRRYCVGVDPCSSHLPEPYCHDQITSFSVVCPGDFISMPESLGSNKDLSSGVPAYVMATGCSDGSLKLWRSNSSKQSTPQILWELVGKFVAHQGPVSAICLTPCGRKIATISAGSHLDDTSILHVWEAVHVIGAGSFILEDRLAVGRDVISLNWLTLGNGQFFLGICMHNELQVYAQKHHGGQTLLSPQSLNVNSWSCIAVSHTFPAICDFLWGPNATAIIVHDSYISLLSQWLFLEGDKQWGKYPPNVIREGYKGGKDKEILSCIFTDGEIDLKETLIEGISRGYKSPIHDKLDAKNDCSTSSLFVAMAQLKHHSNAVRGFWSLVEVAEKLMGTLAVYHPEALIMNIYSGNWKRAYVSVRHLVEYLSSGCAAEKIYNSADHSKIVPQILLSNYFEGFLPKDSGSTNKGFQWSADARLPTSSSQFFAYNFTSDASNNMFAASSTKSELSAFAETLEKYDFESLTNLEKSEMLAIIDLLSDVQHSACAYANLDEPGRSKGMVAPHLGKEMLWNNAFELLYEQFWVSLKFQQLHFFRRFGRSPSMEELVGDSRLMSWAFHSDCQENLLSSFLPNEPSWKEMQTLGVGFWFTNVAQLRARLPDMRNGSSSEGCPGQDLQGMEKLARSQYLRKKDPKDSALLYIVLNRLPVLSGLFKISKDEKDKPLVAFLSRNFQEEKNKAAALKNAYVLMGRHKLELAIAFFLLGGDTYSAITICAKNFGDEQLALVICRLIEGRGGPLEHHLITKFILPSASERGDYWLTSLLEWELGNYSQSFLSMLGLEASSMTDKSALLSNNAAFMDPHIGLHCLSLASKNSMRNAVGEQNAAILRRWATIMAATAFNRCGLPLEALECLQSSLNILGGIDPGSVSDVDQSQILHGILNPFASESCNWLSGDVALCLQSHGKLDLALQYFSKLMSEHPSWLNTIVGSIQPGTSSKDCEIHQHEKLLEEFREKLYTGLLMFEQKFLVVPSCVIKMILVWSCSNGLPFIGHDLIVNYASRNRTQDKSDGVESFILYPLLHKPCLKFMEDVSLLLSRFITSCSVTCFQPKPFYIEGTMSVEVKSIWSDVHGFYFQGIMQRLWSLRAAMRIFSSSEDVSRSLVILDLFEYYIYFASAWLRRKSKGLLLMVQPLLITLTSGHTPYEVDIGNLKSILHHIAELPFSLSIDDAGSGHEVVKCSSHEQDGQTMLSFSEDEKWHVVGACLWMHMSRFMKHQLHLLSIKLEDGCFSGVSYGNVSSLASSLTIFGSDSISRKEEIGFCSLILAKLLRTTLVHVSSYHLKLLGLFLQQEVENRLQIPTLAWMKESSLSQAKALYQDVSADMMNSKDELSSFDVLWDACADPRMVSQGFVQEEINLSLFFNHKSYEGWSDEYMSLTGELETEDTYEHELKLGNHPSGDEIGSPSIGLFRNGRAFLSSWQKDAVMTKEVSHFQNAKVVHKRDGELLEALCINSVDERQAALASNRKGIVFFSWEDGIPFGDQSEYIWSDADWPPNGWAGAESTPIPTCVSPGVGLGSKKGAHLGLGGATIGVGALARRRRNLTGNGAFGVPGYAGIGASGLGWEVQEDFEEFVDPLATVENTSTRAFSSHPSRPFFLAGSSNTHIYLWEFGKEKATATYGVLPAANVPPPYALASISAVQFDHYGHRFATAASDGTVCTWQLEVGGRSNIHPTESDVTYITSSGSVIAATGYSSNGANVVIWDTLAPPTTSRASIVCHEGGARSISVFDNDIGSGSISPLIVTGGKSGDVGLHDFRYIATGRTKRHNMNSNLPSNIDMQTGVGRQLGGQNPNGMLWYMPKAHLGSVTKISTIPHTSLFLTGSKDGDIKLWDAKAAKLVCHWPKLHERRTFLQPSSRGFGGVVRAAVTDIQVVSHGFLSCGGDGIVKFVQLKDTQCRTG</sequence>
<dbReference type="PROSITE" id="PS50294">
    <property type="entry name" value="WD_REPEATS_REGION"/>
    <property type="match status" value="1"/>
</dbReference>
<dbReference type="Pfam" id="PF12234">
    <property type="entry name" value="Rav1p_C"/>
    <property type="match status" value="1"/>
</dbReference>
<comment type="caution">
    <text evidence="3">The sequence shown here is derived from an EMBL/GenBank/DDBJ whole genome shotgun (WGS) entry which is preliminary data.</text>
</comment>
<keyword evidence="4" id="KW-1185">Reference proteome</keyword>
<proteinExistence type="predicted"/>
<dbReference type="PANTHER" id="PTHR13950">
    <property type="entry name" value="RABCONNECTIN-RELATED"/>
    <property type="match status" value="1"/>
</dbReference>
<organism evidence="3 4">
    <name type="scientific">Populus tomentosa</name>
    <name type="common">Chinese white poplar</name>
    <dbReference type="NCBI Taxonomy" id="118781"/>
    <lineage>
        <taxon>Eukaryota</taxon>
        <taxon>Viridiplantae</taxon>
        <taxon>Streptophyta</taxon>
        <taxon>Embryophyta</taxon>
        <taxon>Tracheophyta</taxon>
        <taxon>Spermatophyta</taxon>
        <taxon>Magnoliopsida</taxon>
        <taxon>eudicotyledons</taxon>
        <taxon>Gunneridae</taxon>
        <taxon>Pentapetalae</taxon>
        <taxon>rosids</taxon>
        <taxon>fabids</taxon>
        <taxon>Malpighiales</taxon>
        <taxon>Salicaceae</taxon>
        <taxon>Saliceae</taxon>
        <taxon>Populus</taxon>
    </lineage>
</organism>
<evidence type="ECO:0000313" key="3">
    <source>
        <dbReference type="EMBL" id="KAG6786882.1"/>
    </source>
</evidence>
<dbReference type="InterPro" id="IPR001680">
    <property type="entry name" value="WD40_rpt"/>
</dbReference>
<dbReference type="Proteomes" id="UP000886885">
    <property type="component" value="Chromosome 2A"/>
</dbReference>
<dbReference type="InterPro" id="IPR052208">
    <property type="entry name" value="DmX-like/RAVE_component"/>
</dbReference>
<dbReference type="InterPro" id="IPR022033">
    <property type="entry name" value="Rav1p_C"/>
</dbReference>
<dbReference type="OrthoDB" id="342131at2759"/>
<feature type="domain" description="RAVE complex protein Rav1 C-terminal" evidence="2">
    <location>
        <begin position="827"/>
        <end position="1466"/>
    </location>
</feature>
<evidence type="ECO:0000313" key="4">
    <source>
        <dbReference type="Proteomes" id="UP000886885"/>
    </source>
</evidence>
<dbReference type="Pfam" id="PF00400">
    <property type="entry name" value="WD40"/>
    <property type="match status" value="1"/>
</dbReference>
<name>A0A8X8AHL7_POPTO</name>
<dbReference type="SMART" id="SM00320">
    <property type="entry name" value="WD40"/>
    <property type="match status" value="11"/>
</dbReference>
<reference evidence="3" key="1">
    <citation type="journal article" date="2020" name="bioRxiv">
        <title>Hybrid origin of Populus tomentosa Carr. identified through genome sequencing and phylogenomic analysis.</title>
        <authorList>
            <person name="An X."/>
            <person name="Gao K."/>
            <person name="Chen Z."/>
            <person name="Li J."/>
            <person name="Yang X."/>
            <person name="Yang X."/>
            <person name="Zhou J."/>
            <person name="Guo T."/>
            <person name="Zhao T."/>
            <person name="Huang S."/>
            <person name="Miao D."/>
            <person name="Khan W.U."/>
            <person name="Rao P."/>
            <person name="Ye M."/>
            <person name="Lei B."/>
            <person name="Liao W."/>
            <person name="Wang J."/>
            <person name="Ji L."/>
            <person name="Li Y."/>
            <person name="Guo B."/>
            <person name="Mustafa N.S."/>
            <person name="Li S."/>
            <person name="Yun Q."/>
            <person name="Keller S.R."/>
            <person name="Mao J."/>
            <person name="Zhang R."/>
            <person name="Strauss S.H."/>
        </authorList>
    </citation>
    <scope>NUCLEOTIDE SEQUENCE</scope>
    <source>
        <strain evidence="3">GM15</strain>
        <tissue evidence="3">Leaf</tissue>
    </source>
</reference>
<keyword evidence="1" id="KW-0853">WD repeat</keyword>
<accession>A0A8X8AHL7</accession>
<dbReference type="PROSITE" id="PS50082">
    <property type="entry name" value="WD_REPEATS_2"/>
    <property type="match status" value="1"/>
</dbReference>